<evidence type="ECO:0000313" key="1">
    <source>
        <dbReference type="EMBL" id="TDO21888.1"/>
    </source>
</evidence>
<name>A0A4V3C3F5_9SPHI</name>
<dbReference type="Pfam" id="PF05521">
    <property type="entry name" value="Phage_HCP"/>
    <property type="match status" value="1"/>
</dbReference>
<organism evidence="1 2">
    <name type="scientific">Pedobacter duraquae</name>
    <dbReference type="NCBI Taxonomy" id="425511"/>
    <lineage>
        <taxon>Bacteria</taxon>
        <taxon>Pseudomonadati</taxon>
        <taxon>Bacteroidota</taxon>
        <taxon>Sphingobacteriia</taxon>
        <taxon>Sphingobacteriales</taxon>
        <taxon>Sphingobacteriaceae</taxon>
        <taxon>Pedobacter</taxon>
    </lineage>
</organism>
<gene>
    <name evidence="1" type="ORF">CLV32_2996</name>
</gene>
<sequence>MRAGGNTGHIEIMYQTSIKDAGGGQMPGGQALYWATSVRVYTIKNKRDAESYTTNLEEPKEFVMRYRPDKTVQKNMIVKYLNTEYTIQSITNTDDRNRELVLVCLTLK</sequence>
<accession>A0A4V3C3F5</accession>
<dbReference type="InterPro" id="IPR008767">
    <property type="entry name" value="Phage_SPP1_head-tail_adaptor"/>
</dbReference>
<evidence type="ECO:0000313" key="2">
    <source>
        <dbReference type="Proteomes" id="UP000295499"/>
    </source>
</evidence>
<dbReference type="AlphaFoldDB" id="A0A4V3C3F5"/>
<dbReference type="InterPro" id="IPR038666">
    <property type="entry name" value="SSP1_head-tail_sf"/>
</dbReference>
<protein>
    <submittedName>
        <fullName evidence="1">Head-tail joining protein</fullName>
    </submittedName>
</protein>
<dbReference type="EMBL" id="SNWM01000003">
    <property type="protein sequence ID" value="TDO21888.1"/>
    <property type="molecule type" value="Genomic_DNA"/>
</dbReference>
<comment type="caution">
    <text evidence="1">The sequence shown here is derived from an EMBL/GenBank/DDBJ whole genome shotgun (WGS) entry which is preliminary data.</text>
</comment>
<keyword evidence="2" id="KW-1185">Reference proteome</keyword>
<proteinExistence type="predicted"/>
<reference evidence="1 2" key="1">
    <citation type="submission" date="2019-03" db="EMBL/GenBank/DDBJ databases">
        <title>Genomic Encyclopedia of Archaeal and Bacterial Type Strains, Phase II (KMG-II): from individual species to whole genera.</title>
        <authorList>
            <person name="Goeker M."/>
        </authorList>
    </citation>
    <scope>NUCLEOTIDE SEQUENCE [LARGE SCALE GENOMIC DNA]</scope>
    <source>
        <strain evidence="1 2">DSM 19034</strain>
    </source>
</reference>
<dbReference type="Gene3D" id="2.40.10.270">
    <property type="entry name" value="Bacteriophage SPP1 head-tail adaptor protein"/>
    <property type="match status" value="1"/>
</dbReference>
<dbReference type="OrthoDB" id="9858728at2"/>
<dbReference type="Proteomes" id="UP000295499">
    <property type="component" value="Unassembled WGS sequence"/>
</dbReference>